<reference evidence="2 3" key="2">
    <citation type="journal article" date="2013" name="Plant Cell Physiol.">
        <title>Rice Annotation Project Database (RAP-DB): an integrative and interactive database for rice genomics.</title>
        <authorList>
            <person name="Sakai H."/>
            <person name="Lee S.S."/>
            <person name="Tanaka T."/>
            <person name="Numa H."/>
            <person name="Kim J."/>
            <person name="Kawahara Y."/>
            <person name="Wakimoto H."/>
            <person name="Yang C.C."/>
            <person name="Iwamoto M."/>
            <person name="Abe T."/>
            <person name="Yamada Y."/>
            <person name="Muto A."/>
            <person name="Inokuchi H."/>
            <person name="Ikemura T."/>
            <person name="Matsumoto T."/>
            <person name="Sasaki T."/>
            <person name="Itoh T."/>
        </authorList>
    </citation>
    <scope>NUCLEOTIDE SEQUENCE [LARGE SCALE GENOMIC DNA]</scope>
    <source>
        <strain evidence="3">cv. Nipponbare</strain>
    </source>
</reference>
<dbReference type="Proteomes" id="UP000059680">
    <property type="component" value="Chromosome 2"/>
</dbReference>
<dbReference type="AlphaFoldDB" id="A0A0P0VNS8"/>
<organism evidence="2 3">
    <name type="scientific">Oryza sativa subsp. japonica</name>
    <name type="common">Rice</name>
    <dbReference type="NCBI Taxonomy" id="39947"/>
    <lineage>
        <taxon>Eukaryota</taxon>
        <taxon>Viridiplantae</taxon>
        <taxon>Streptophyta</taxon>
        <taxon>Embryophyta</taxon>
        <taxon>Tracheophyta</taxon>
        <taxon>Spermatophyta</taxon>
        <taxon>Magnoliopsida</taxon>
        <taxon>Liliopsida</taxon>
        <taxon>Poales</taxon>
        <taxon>Poaceae</taxon>
        <taxon>BOP clade</taxon>
        <taxon>Oryzoideae</taxon>
        <taxon>Oryzeae</taxon>
        <taxon>Oryzinae</taxon>
        <taxon>Oryza</taxon>
        <taxon>Oryza sativa</taxon>
    </lineage>
</organism>
<reference evidence="3" key="1">
    <citation type="journal article" date="2005" name="Nature">
        <title>The map-based sequence of the rice genome.</title>
        <authorList>
            <consortium name="International rice genome sequencing project (IRGSP)"/>
            <person name="Matsumoto T."/>
            <person name="Wu J."/>
            <person name="Kanamori H."/>
            <person name="Katayose Y."/>
            <person name="Fujisawa M."/>
            <person name="Namiki N."/>
            <person name="Mizuno H."/>
            <person name="Yamamoto K."/>
            <person name="Antonio B.A."/>
            <person name="Baba T."/>
            <person name="Sakata K."/>
            <person name="Nagamura Y."/>
            <person name="Aoki H."/>
            <person name="Arikawa K."/>
            <person name="Arita K."/>
            <person name="Bito T."/>
            <person name="Chiden Y."/>
            <person name="Fujitsuka N."/>
            <person name="Fukunaka R."/>
            <person name="Hamada M."/>
            <person name="Harada C."/>
            <person name="Hayashi A."/>
            <person name="Hijishita S."/>
            <person name="Honda M."/>
            <person name="Hosokawa S."/>
            <person name="Ichikawa Y."/>
            <person name="Idonuma A."/>
            <person name="Iijima M."/>
            <person name="Ikeda M."/>
            <person name="Ikeno M."/>
            <person name="Ito K."/>
            <person name="Ito S."/>
            <person name="Ito T."/>
            <person name="Ito Y."/>
            <person name="Ito Y."/>
            <person name="Iwabuchi A."/>
            <person name="Kamiya K."/>
            <person name="Karasawa W."/>
            <person name="Kurita K."/>
            <person name="Katagiri S."/>
            <person name="Kikuta A."/>
            <person name="Kobayashi H."/>
            <person name="Kobayashi N."/>
            <person name="Machita K."/>
            <person name="Maehara T."/>
            <person name="Masukawa M."/>
            <person name="Mizubayashi T."/>
            <person name="Mukai Y."/>
            <person name="Nagasaki H."/>
            <person name="Nagata Y."/>
            <person name="Naito S."/>
            <person name="Nakashima M."/>
            <person name="Nakama Y."/>
            <person name="Nakamichi Y."/>
            <person name="Nakamura M."/>
            <person name="Meguro A."/>
            <person name="Negishi M."/>
            <person name="Ohta I."/>
            <person name="Ohta T."/>
            <person name="Okamoto M."/>
            <person name="Ono N."/>
            <person name="Saji S."/>
            <person name="Sakaguchi M."/>
            <person name="Sakai K."/>
            <person name="Shibata M."/>
            <person name="Shimokawa T."/>
            <person name="Song J."/>
            <person name="Takazaki Y."/>
            <person name="Terasawa K."/>
            <person name="Tsugane M."/>
            <person name="Tsuji K."/>
            <person name="Ueda S."/>
            <person name="Waki K."/>
            <person name="Yamagata H."/>
            <person name="Yamamoto M."/>
            <person name="Yamamoto S."/>
            <person name="Yamane H."/>
            <person name="Yoshiki S."/>
            <person name="Yoshihara R."/>
            <person name="Yukawa K."/>
            <person name="Zhong H."/>
            <person name="Yano M."/>
            <person name="Yuan Q."/>
            <person name="Ouyang S."/>
            <person name="Liu J."/>
            <person name="Jones K.M."/>
            <person name="Gansberger K."/>
            <person name="Moffat K."/>
            <person name="Hill J."/>
            <person name="Bera J."/>
            <person name="Fadrosh D."/>
            <person name="Jin S."/>
            <person name="Johri S."/>
            <person name="Kim M."/>
            <person name="Overton L."/>
            <person name="Reardon M."/>
            <person name="Tsitrin T."/>
            <person name="Vuong H."/>
            <person name="Weaver B."/>
            <person name="Ciecko A."/>
            <person name="Tallon L."/>
            <person name="Jackson J."/>
            <person name="Pai G."/>
            <person name="Aken S.V."/>
            <person name="Utterback T."/>
            <person name="Reidmuller S."/>
            <person name="Feldblyum T."/>
            <person name="Hsiao J."/>
            <person name="Zismann V."/>
            <person name="Iobst S."/>
            <person name="de Vazeille A.R."/>
            <person name="Buell C.R."/>
            <person name="Ying K."/>
            <person name="Li Y."/>
            <person name="Lu T."/>
            <person name="Huang Y."/>
            <person name="Zhao Q."/>
            <person name="Feng Q."/>
            <person name="Zhang L."/>
            <person name="Zhu J."/>
            <person name="Weng Q."/>
            <person name="Mu J."/>
            <person name="Lu Y."/>
            <person name="Fan D."/>
            <person name="Liu Y."/>
            <person name="Guan J."/>
            <person name="Zhang Y."/>
            <person name="Yu S."/>
            <person name="Liu X."/>
            <person name="Zhang Y."/>
            <person name="Hong G."/>
            <person name="Han B."/>
            <person name="Choisne N."/>
            <person name="Demange N."/>
            <person name="Orjeda G."/>
            <person name="Samain S."/>
            <person name="Cattolico L."/>
            <person name="Pelletier E."/>
            <person name="Couloux A."/>
            <person name="Segurens B."/>
            <person name="Wincker P."/>
            <person name="D'Hont A."/>
            <person name="Scarpelli C."/>
            <person name="Weissenbach J."/>
            <person name="Salanoubat M."/>
            <person name="Quetier F."/>
            <person name="Yu Y."/>
            <person name="Kim H.R."/>
            <person name="Rambo T."/>
            <person name="Currie J."/>
            <person name="Collura K."/>
            <person name="Luo M."/>
            <person name="Yang T."/>
            <person name="Ammiraju J.S.S."/>
            <person name="Engler F."/>
            <person name="Soderlund C."/>
            <person name="Wing R.A."/>
            <person name="Palmer L.E."/>
            <person name="de la Bastide M."/>
            <person name="Spiegel L."/>
            <person name="Nascimento L."/>
            <person name="Zutavern T."/>
            <person name="O'Shaughnessy A."/>
            <person name="Dike S."/>
            <person name="Dedhia N."/>
            <person name="Preston R."/>
            <person name="Balija V."/>
            <person name="McCombie W.R."/>
            <person name="Chow T."/>
            <person name="Chen H."/>
            <person name="Chung M."/>
            <person name="Chen C."/>
            <person name="Shaw J."/>
            <person name="Wu H."/>
            <person name="Hsiao K."/>
            <person name="Chao Y."/>
            <person name="Chu M."/>
            <person name="Cheng C."/>
            <person name="Hour A."/>
            <person name="Lee P."/>
            <person name="Lin S."/>
            <person name="Lin Y."/>
            <person name="Liou J."/>
            <person name="Liu S."/>
            <person name="Hsing Y."/>
            <person name="Raghuvanshi S."/>
            <person name="Mohanty A."/>
            <person name="Bharti A.K."/>
            <person name="Gaur A."/>
            <person name="Gupta V."/>
            <person name="Kumar D."/>
            <person name="Ravi V."/>
            <person name="Vij S."/>
            <person name="Kapur A."/>
            <person name="Khurana P."/>
            <person name="Khurana P."/>
            <person name="Khurana J.P."/>
            <person name="Tyagi A.K."/>
            <person name="Gaikwad K."/>
            <person name="Singh A."/>
            <person name="Dalal V."/>
            <person name="Srivastava S."/>
            <person name="Dixit A."/>
            <person name="Pal A.K."/>
            <person name="Ghazi I.A."/>
            <person name="Yadav M."/>
            <person name="Pandit A."/>
            <person name="Bhargava A."/>
            <person name="Sureshbabu K."/>
            <person name="Batra K."/>
            <person name="Sharma T.R."/>
            <person name="Mohapatra T."/>
            <person name="Singh N.K."/>
            <person name="Messing J."/>
            <person name="Nelson A.B."/>
            <person name="Fuks G."/>
            <person name="Kavchok S."/>
            <person name="Keizer G."/>
            <person name="Linton E."/>
            <person name="Llaca V."/>
            <person name="Song R."/>
            <person name="Tanyolac B."/>
            <person name="Young S."/>
            <person name="Ho-Il K."/>
            <person name="Hahn J.H."/>
            <person name="Sangsakoo G."/>
            <person name="Vanavichit A."/>
            <person name="de Mattos Luiz.A.T."/>
            <person name="Zimmer P.D."/>
            <person name="Malone G."/>
            <person name="Dellagostin O."/>
            <person name="de Oliveira A.C."/>
            <person name="Bevan M."/>
            <person name="Bancroft I."/>
            <person name="Minx P."/>
            <person name="Cordum H."/>
            <person name="Wilson R."/>
            <person name="Cheng Z."/>
            <person name="Jin W."/>
            <person name="Jiang J."/>
            <person name="Leong S.A."/>
            <person name="Iwama H."/>
            <person name="Gojobori T."/>
            <person name="Itoh T."/>
            <person name="Niimura Y."/>
            <person name="Fujii Y."/>
            <person name="Habara T."/>
            <person name="Sakai H."/>
            <person name="Sato Y."/>
            <person name="Wilson G."/>
            <person name="Kumar K."/>
            <person name="McCouch S."/>
            <person name="Juretic N."/>
            <person name="Hoen D."/>
            <person name="Wright S."/>
            <person name="Bruskiewich R."/>
            <person name="Bureau T."/>
            <person name="Miyao A."/>
            <person name="Hirochika H."/>
            <person name="Nishikawa T."/>
            <person name="Kadowaki K."/>
            <person name="Sugiura M."/>
            <person name="Burr B."/>
            <person name="Sasaki T."/>
        </authorList>
    </citation>
    <scope>NUCLEOTIDE SEQUENCE [LARGE SCALE GENOMIC DNA]</scope>
    <source>
        <strain evidence="3">cv. Nipponbare</strain>
    </source>
</reference>
<keyword evidence="1" id="KW-1133">Transmembrane helix</keyword>
<gene>
    <name evidence="2" type="ordered locus">Os02g0714000</name>
    <name evidence="2" type="ORF">OSNPB_020714000</name>
</gene>
<accession>A0A0P0VNS8</accession>
<protein>
    <submittedName>
        <fullName evidence="2">Os02g0714000 protein</fullName>
    </submittedName>
</protein>
<dbReference type="Gramene" id="Os02t0714000-03">
    <property type="protein sequence ID" value="Os02t0714000-03"/>
    <property type="gene ID" value="Os02g0714000"/>
</dbReference>
<dbReference type="EMBL" id="AP014958">
    <property type="protein sequence ID" value="BAS80590.1"/>
    <property type="molecule type" value="Genomic_DNA"/>
</dbReference>
<keyword evidence="1" id="KW-0472">Membrane</keyword>
<sequence>MVLPPVSVTQVSTGTAQGRYSLPTGSEVTRTIFYGVTGIGIRTTVYCVTGIGIRTVVMCLIFHCYVLSSSSTSENGTLLSDQNKSVRMRNPCFGVLSVLCKPGLLKLVLFVQIVLLFCSDVYYVKLF</sequence>
<evidence type="ECO:0000256" key="1">
    <source>
        <dbReference type="SAM" id="Phobius"/>
    </source>
</evidence>
<proteinExistence type="predicted"/>
<keyword evidence="3" id="KW-1185">Reference proteome</keyword>
<reference evidence="2 3" key="3">
    <citation type="journal article" date="2013" name="Rice">
        <title>Improvement of the Oryza sativa Nipponbare reference genome using next generation sequence and optical map data.</title>
        <authorList>
            <person name="Kawahara Y."/>
            <person name="de la Bastide M."/>
            <person name="Hamilton J.P."/>
            <person name="Kanamori H."/>
            <person name="McCombie W.R."/>
            <person name="Ouyang S."/>
            <person name="Schwartz D.C."/>
            <person name="Tanaka T."/>
            <person name="Wu J."/>
            <person name="Zhou S."/>
            <person name="Childs K.L."/>
            <person name="Davidson R.M."/>
            <person name="Lin H."/>
            <person name="Quesada-Ocampo L."/>
            <person name="Vaillancourt B."/>
            <person name="Sakai H."/>
            <person name="Lee S.S."/>
            <person name="Kim J."/>
            <person name="Numa H."/>
            <person name="Itoh T."/>
            <person name="Buell C.R."/>
            <person name="Matsumoto T."/>
        </authorList>
    </citation>
    <scope>NUCLEOTIDE SEQUENCE [LARGE SCALE GENOMIC DNA]</scope>
    <source>
        <strain evidence="3">cv. Nipponbare</strain>
    </source>
</reference>
<keyword evidence="1" id="KW-0812">Transmembrane</keyword>
<evidence type="ECO:0000313" key="2">
    <source>
        <dbReference type="EMBL" id="BAS80590.1"/>
    </source>
</evidence>
<dbReference type="ExpressionAtlas" id="A0A0P0VNS8">
    <property type="expression patterns" value="baseline and differential"/>
</dbReference>
<name>A0A0P0VNS8_ORYSJ</name>
<feature type="transmembrane region" description="Helical" evidence="1">
    <location>
        <begin position="104"/>
        <end position="124"/>
    </location>
</feature>
<feature type="non-terminal residue" evidence="2">
    <location>
        <position position="127"/>
    </location>
</feature>
<evidence type="ECO:0000313" key="3">
    <source>
        <dbReference type="Proteomes" id="UP000059680"/>
    </source>
</evidence>